<name>A0A8T7M405_9CHLR</name>
<dbReference type="EMBL" id="JACATZ010000001">
    <property type="protein sequence ID" value="NWJ46820.1"/>
    <property type="molecule type" value="Genomic_DNA"/>
</dbReference>
<dbReference type="Proteomes" id="UP001431572">
    <property type="component" value="Plasmid unnamed1"/>
</dbReference>
<evidence type="ECO:0000313" key="4">
    <source>
        <dbReference type="Proteomes" id="UP001431572"/>
    </source>
</evidence>
<dbReference type="AlphaFoldDB" id="A0A8T7M405"/>
<dbReference type="EMBL" id="CP128401">
    <property type="protein sequence ID" value="WJW70195.1"/>
    <property type="molecule type" value="Genomic_DNA"/>
</dbReference>
<keyword evidence="2" id="KW-0614">Plasmid</keyword>
<reference evidence="1 3" key="1">
    <citation type="submission" date="2020-06" db="EMBL/GenBank/DDBJ databases">
        <title>Anoxygenic phototrophic Chloroflexota member uses a Type I reaction center.</title>
        <authorList>
            <person name="Tsuji J.M."/>
            <person name="Shaw N.A."/>
            <person name="Nagashima S."/>
            <person name="Venkiteswaran J."/>
            <person name="Schiff S.L."/>
            <person name="Hanada S."/>
            <person name="Tank M."/>
            <person name="Neufeld J.D."/>
        </authorList>
    </citation>
    <scope>NUCLEOTIDE SEQUENCE [LARGE SCALE GENOMIC DNA]</scope>
    <source>
        <strain evidence="1">L227-S17</strain>
    </source>
</reference>
<keyword evidence="4" id="KW-1185">Reference proteome</keyword>
<proteinExistence type="predicted"/>
<sequence>MFSINPDIVKAEIDYRCNAYHNEAHNMRLYQLAKNSSANTDAEINPMRKKLGKLLIRWGMQLAGYTL</sequence>
<protein>
    <submittedName>
        <fullName evidence="1">Uncharacterized protein</fullName>
    </submittedName>
</protein>
<evidence type="ECO:0000313" key="3">
    <source>
        <dbReference type="Proteomes" id="UP000521676"/>
    </source>
</evidence>
<organism evidence="1 3">
    <name type="scientific">Candidatus Chlorohelix allophototropha</name>
    <dbReference type="NCBI Taxonomy" id="3003348"/>
    <lineage>
        <taxon>Bacteria</taxon>
        <taxon>Bacillati</taxon>
        <taxon>Chloroflexota</taxon>
        <taxon>Chloroflexia</taxon>
        <taxon>Candidatus Chloroheliales</taxon>
        <taxon>Candidatus Chloroheliaceae</taxon>
        <taxon>Candidatus Chlorohelix</taxon>
    </lineage>
</organism>
<geneLocation type="plasmid" evidence="2 4">
    <name>unnamed1</name>
</geneLocation>
<evidence type="ECO:0000313" key="2">
    <source>
        <dbReference type="EMBL" id="WJW70195.1"/>
    </source>
</evidence>
<evidence type="ECO:0000313" key="1">
    <source>
        <dbReference type="EMBL" id="NWJ46820.1"/>
    </source>
</evidence>
<dbReference type="RefSeq" id="WP_341472072.1">
    <property type="nucleotide sequence ID" value="NZ_CP128401.1"/>
</dbReference>
<gene>
    <name evidence="1" type="ORF">HXX08_13210</name>
    <name evidence="2" type="ORF">OZ401_004703</name>
</gene>
<reference evidence="2" key="2">
    <citation type="journal article" date="2024" name="Nature">
        <title>Anoxygenic phototroph of the Chloroflexota uses a type I reaction centre.</title>
        <authorList>
            <person name="Tsuji J.M."/>
            <person name="Shaw N.A."/>
            <person name="Nagashima S."/>
            <person name="Venkiteswaran J.J."/>
            <person name="Schiff S.L."/>
            <person name="Watanabe T."/>
            <person name="Fukui M."/>
            <person name="Hanada S."/>
            <person name="Tank M."/>
            <person name="Neufeld J.D."/>
        </authorList>
    </citation>
    <scope>NUCLEOTIDE SEQUENCE</scope>
    <source>
        <strain evidence="2">L227-S17</strain>
        <plasmid evidence="2 4">unnamed1</plasmid>
    </source>
</reference>
<accession>A0A8T7M405</accession>
<dbReference type="Proteomes" id="UP000521676">
    <property type="component" value="Unassembled WGS sequence"/>
</dbReference>